<keyword evidence="2" id="KW-0963">Cytoplasm</keyword>
<evidence type="ECO:0000313" key="9">
    <source>
        <dbReference type="Proteomes" id="UP000007148"/>
    </source>
</evidence>
<dbReference type="SMART" id="SM00164">
    <property type="entry name" value="TBC"/>
    <property type="match status" value="1"/>
</dbReference>
<dbReference type="InParanoid" id="G4TFU5"/>
<dbReference type="Gene3D" id="1.10.472.80">
    <property type="entry name" value="Ypt/Rab-GAP domain of gyp1p, domain 3"/>
    <property type="match status" value="1"/>
</dbReference>
<dbReference type="Proteomes" id="UP000007148">
    <property type="component" value="Unassembled WGS sequence"/>
</dbReference>
<dbReference type="PANTHER" id="PTHR22957:SF263">
    <property type="entry name" value="MITOTIC CHECK POINT PROTEIN BUB2"/>
    <property type="match status" value="1"/>
</dbReference>
<dbReference type="GO" id="GO:0010948">
    <property type="term" value="P:negative regulation of cell cycle process"/>
    <property type="evidence" value="ECO:0007669"/>
    <property type="project" value="UniProtKB-ARBA"/>
</dbReference>
<evidence type="ECO:0000256" key="4">
    <source>
        <dbReference type="ARBA" id="ARBA00023306"/>
    </source>
</evidence>
<comment type="caution">
    <text evidence="8">The sequence shown here is derived from an EMBL/GenBank/DDBJ whole genome shotgun (WGS) entry which is preliminary data.</text>
</comment>
<dbReference type="Gene3D" id="1.10.8.270">
    <property type="entry name" value="putative rabgap domain of human tbc1 domain family member 14 like domains"/>
    <property type="match status" value="1"/>
</dbReference>
<dbReference type="FunFam" id="1.10.472.80:FF:000026">
    <property type="entry name" value="Mitotic check point protein (Bub2)"/>
    <property type="match status" value="1"/>
</dbReference>
<name>G4TFU5_SERID</name>
<dbReference type="InterPro" id="IPR000195">
    <property type="entry name" value="Rab-GAP-TBC_dom"/>
</dbReference>
<comment type="subcellular location">
    <subcellularLocation>
        <location evidence="1">Cytoplasm</location>
        <location evidence="1">Cytoskeleton</location>
    </subcellularLocation>
</comment>
<dbReference type="GO" id="GO:1990334">
    <property type="term" value="C:Bfa1-Bub2 complex"/>
    <property type="evidence" value="ECO:0007669"/>
    <property type="project" value="UniProtKB-ARBA"/>
</dbReference>
<dbReference type="PROSITE" id="PS50086">
    <property type="entry name" value="TBC_RABGAP"/>
    <property type="match status" value="1"/>
</dbReference>
<dbReference type="EMBL" id="CAFZ01000075">
    <property type="protein sequence ID" value="CCA70208.1"/>
    <property type="molecule type" value="Genomic_DNA"/>
</dbReference>
<gene>
    <name evidence="8" type="ORF">PIIN_04147</name>
</gene>
<feature type="region of interest" description="Disordered" evidence="6">
    <location>
        <begin position="1"/>
        <end position="54"/>
    </location>
</feature>
<evidence type="ECO:0000256" key="2">
    <source>
        <dbReference type="ARBA" id="ARBA00022490"/>
    </source>
</evidence>
<dbReference type="OMA" id="CHKSEPQ"/>
<keyword evidence="4" id="KW-0131">Cell cycle</keyword>
<evidence type="ECO:0000256" key="3">
    <source>
        <dbReference type="ARBA" id="ARBA00023212"/>
    </source>
</evidence>
<dbReference type="GO" id="GO:0005096">
    <property type="term" value="F:GTPase activator activity"/>
    <property type="evidence" value="ECO:0007669"/>
    <property type="project" value="TreeGrafter"/>
</dbReference>
<feature type="domain" description="Rab-GAP TBC" evidence="7">
    <location>
        <begin position="98"/>
        <end position="286"/>
    </location>
</feature>
<sequence>MASLKPLSPRPSPRNSPRASPRPSLRPSPRSTHSGSLPGTPRSSSGVTLSASASARGRASTFNKLLKNGQTAHRDPDAVKEDLKRLRGMILADGIPVEMDPTLRPRIWKILLQVGRVDGEEYLNLVRRGPCRLSEKIRNDTFRTFASNRVFTERVRESMLVRLLDAFVWRNDEHHELNIGYVQGMNALVAPFLFIMPSEIEAFYAFSAFIEHCCPQYVQKNLDGVHRGVDLLERCLEHLDPELYTHLHSKGLVAKIYAFPSVLTLCACTPPLNQVLQLWDFLLAYGVHLNILCVIAQMVVIRQDLLSSERPNTLLRKFPEFNAKEVCAIALTLVRDIPDELYEELVRHPWEKT</sequence>
<feature type="compositionally biased region" description="Low complexity" evidence="6">
    <location>
        <begin position="43"/>
        <end position="54"/>
    </location>
</feature>
<organism evidence="8 9">
    <name type="scientific">Serendipita indica (strain DSM 11827)</name>
    <name type="common">Root endophyte fungus</name>
    <name type="synonym">Piriformospora indica</name>
    <dbReference type="NCBI Taxonomy" id="1109443"/>
    <lineage>
        <taxon>Eukaryota</taxon>
        <taxon>Fungi</taxon>
        <taxon>Dikarya</taxon>
        <taxon>Basidiomycota</taxon>
        <taxon>Agaricomycotina</taxon>
        <taxon>Agaricomycetes</taxon>
        <taxon>Sebacinales</taxon>
        <taxon>Serendipitaceae</taxon>
        <taxon>Serendipita</taxon>
    </lineage>
</organism>
<accession>G4TFU5</accession>
<dbReference type="FunFam" id="1.10.8.270:FF:000035">
    <property type="entry name" value="Cell cycle arrest protein BUB2"/>
    <property type="match status" value="1"/>
</dbReference>
<dbReference type="eggNOG" id="KOG2058">
    <property type="taxonomic scope" value="Eukaryota"/>
</dbReference>
<evidence type="ECO:0000256" key="1">
    <source>
        <dbReference type="ARBA" id="ARBA00004245"/>
    </source>
</evidence>
<dbReference type="Pfam" id="PF00566">
    <property type="entry name" value="RabGAP-TBC"/>
    <property type="match status" value="1"/>
</dbReference>
<dbReference type="PANTHER" id="PTHR22957">
    <property type="entry name" value="TBC1 DOMAIN FAMILY MEMBER GTPASE-ACTIVATING PROTEIN"/>
    <property type="match status" value="1"/>
</dbReference>
<dbReference type="STRING" id="1109443.G4TFU5"/>
<dbReference type="SUPFAM" id="SSF47923">
    <property type="entry name" value="Ypt/Rab-GAP domain of gyp1p"/>
    <property type="match status" value="2"/>
</dbReference>
<dbReference type="OrthoDB" id="10263206at2759"/>
<evidence type="ECO:0000313" key="8">
    <source>
        <dbReference type="EMBL" id="CCA70208.1"/>
    </source>
</evidence>
<evidence type="ECO:0000259" key="7">
    <source>
        <dbReference type="PROSITE" id="PS50086"/>
    </source>
</evidence>
<dbReference type="InterPro" id="IPR035969">
    <property type="entry name" value="Rab-GAP_TBC_sf"/>
</dbReference>
<protein>
    <submittedName>
        <fullName evidence="8">Related to cell cycle arrest protein BUB2</fullName>
    </submittedName>
</protein>
<feature type="compositionally biased region" description="Low complexity" evidence="6">
    <location>
        <begin position="15"/>
        <end position="31"/>
    </location>
</feature>
<evidence type="ECO:0000256" key="5">
    <source>
        <dbReference type="ARBA" id="ARBA00061049"/>
    </source>
</evidence>
<dbReference type="FunCoup" id="G4TFU5">
    <property type="interactions" value="62"/>
</dbReference>
<comment type="similarity">
    <text evidence="5">Belongs to the BUB2 family.</text>
</comment>
<dbReference type="AlphaFoldDB" id="G4TFU5"/>
<dbReference type="HOGENOM" id="CLU_029367_2_0_1"/>
<evidence type="ECO:0000256" key="6">
    <source>
        <dbReference type="SAM" id="MobiDB-lite"/>
    </source>
</evidence>
<proteinExistence type="inferred from homology"/>
<keyword evidence="9" id="KW-1185">Reference proteome</keyword>
<keyword evidence="3" id="KW-0206">Cytoskeleton</keyword>
<reference evidence="8 9" key="1">
    <citation type="journal article" date="2011" name="PLoS Pathog.">
        <title>Endophytic Life Strategies Decoded by Genome and Transcriptome Analyses of the Mutualistic Root Symbiont Piriformospora indica.</title>
        <authorList>
            <person name="Zuccaro A."/>
            <person name="Lahrmann U."/>
            <person name="Guldener U."/>
            <person name="Langen G."/>
            <person name="Pfiffi S."/>
            <person name="Biedenkopf D."/>
            <person name="Wong P."/>
            <person name="Samans B."/>
            <person name="Grimm C."/>
            <person name="Basiewicz M."/>
            <person name="Murat C."/>
            <person name="Martin F."/>
            <person name="Kogel K.H."/>
        </authorList>
    </citation>
    <scope>NUCLEOTIDE SEQUENCE [LARGE SCALE GENOMIC DNA]</scope>
    <source>
        <strain evidence="8 9">DSM 11827</strain>
    </source>
</reference>